<dbReference type="EMBL" id="AK370895">
    <property type="protein sequence ID" value="BAK02093.1"/>
    <property type="molecule type" value="mRNA"/>
</dbReference>
<evidence type="ECO:0000313" key="1">
    <source>
        <dbReference type="EMBL" id="BAK02093.1"/>
    </source>
</evidence>
<organism evidence="1">
    <name type="scientific">Hordeum vulgare subsp. vulgare</name>
    <name type="common">Domesticated barley</name>
    <dbReference type="NCBI Taxonomy" id="112509"/>
    <lineage>
        <taxon>Eukaryota</taxon>
        <taxon>Viridiplantae</taxon>
        <taxon>Streptophyta</taxon>
        <taxon>Embryophyta</taxon>
        <taxon>Tracheophyta</taxon>
        <taxon>Spermatophyta</taxon>
        <taxon>Magnoliopsida</taxon>
        <taxon>Liliopsida</taxon>
        <taxon>Poales</taxon>
        <taxon>Poaceae</taxon>
        <taxon>BOP clade</taxon>
        <taxon>Pooideae</taxon>
        <taxon>Triticodae</taxon>
        <taxon>Triticeae</taxon>
        <taxon>Hordeinae</taxon>
        <taxon>Hordeum</taxon>
    </lineage>
</organism>
<sequence length="63" mass="6673">MPERLIGWRASHQICCSAGGAKPKGAVHQAWAGGTIAAPPTCRCLLFPSGAETRRSPRACRRA</sequence>
<dbReference type="AlphaFoldDB" id="F2E421"/>
<protein>
    <submittedName>
        <fullName evidence="1">Predicted protein</fullName>
    </submittedName>
</protein>
<name>F2E421_HORVV</name>
<proteinExistence type="evidence at transcript level"/>
<reference evidence="1" key="1">
    <citation type="journal article" date="2011" name="Plant Physiol.">
        <title>Comprehensive sequence analysis of 24,783 barley full-length cDNAs derived from 12 clone libraries.</title>
        <authorList>
            <person name="Matsumoto T."/>
            <person name="Tanaka T."/>
            <person name="Sakai H."/>
            <person name="Amano N."/>
            <person name="Kanamori H."/>
            <person name="Kurita K."/>
            <person name="Kikuta A."/>
            <person name="Kamiya K."/>
            <person name="Yamamoto M."/>
            <person name="Ikawa H."/>
            <person name="Fujii N."/>
            <person name="Hori K."/>
            <person name="Itoh T."/>
            <person name="Sato K."/>
        </authorList>
    </citation>
    <scope>NUCLEOTIDE SEQUENCE</scope>
    <source>
        <tissue evidence="1">Shoot and root</tissue>
    </source>
</reference>
<accession>F2E421</accession>